<dbReference type="InterPro" id="IPR004175">
    <property type="entry name" value="RNA_CPDase"/>
</dbReference>
<feature type="short sequence motif" description="HXTX 2" evidence="2">
    <location>
        <begin position="148"/>
        <end position="151"/>
    </location>
</feature>
<reference evidence="4 5" key="1">
    <citation type="submission" date="2016-02" db="EMBL/GenBank/DDBJ databases">
        <title>Complete genome sequencing and analysis of ATSB10, Dyella thiooxydans isolated from rhizosphere soil of sunflower (Helianthus annuus L.).</title>
        <authorList>
            <person name="Lee Y."/>
            <person name="Hwangbo K."/>
            <person name="Chung H."/>
            <person name="Yoo J."/>
            <person name="Kim K.Y."/>
            <person name="Sa T.M."/>
            <person name="Um Y."/>
            <person name="Madhaiyan M."/>
        </authorList>
    </citation>
    <scope>NUCLEOTIDE SEQUENCE [LARGE SCALE GENOMIC DNA]</scope>
    <source>
        <strain evidence="4 5">ATSB10</strain>
    </source>
</reference>
<feature type="domain" description="Phosphoesterase HXTX" evidence="3">
    <location>
        <begin position="27"/>
        <end position="109"/>
    </location>
</feature>
<dbReference type="PANTHER" id="PTHR35561:SF1">
    <property type="entry name" value="RNA 2',3'-CYCLIC PHOSPHODIESTERASE"/>
    <property type="match status" value="1"/>
</dbReference>
<feature type="active site" description="Proton donor" evidence="2">
    <location>
        <position position="59"/>
    </location>
</feature>
<dbReference type="GO" id="GO:0004113">
    <property type="term" value="F:2',3'-cyclic-nucleotide 3'-phosphodiesterase activity"/>
    <property type="evidence" value="ECO:0007669"/>
    <property type="project" value="InterPro"/>
</dbReference>
<evidence type="ECO:0000313" key="5">
    <source>
        <dbReference type="Proteomes" id="UP000077255"/>
    </source>
</evidence>
<comment type="similarity">
    <text evidence="2">Belongs to the 2H phosphoesterase superfamily. ThpR family.</text>
</comment>
<evidence type="ECO:0000256" key="2">
    <source>
        <dbReference type="HAMAP-Rule" id="MF_01940"/>
    </source>
</evidence>
<protein>
    <recommendedName>
        <fullName evidence="2">RNA 2',3'-cyclic phosphodiesterase</fullName>
        <shortName evidence="2">RNA 2',3'-CPDase</shortName>
        <ecNumber evidence="2">3.1.4.58</ecNumber>
    </recommendedName>
</protein>
<accession>A0A160N0G3</accession>
<dbReference type="RefSeq" id="WP_169816703.1">
    <property type="nucleotide sequence ID" value="NZ_CP014841.1"/>
</dbReference>
<dbReference type="EMBL" id="CP014841">
    <property type="protein sequence ID" value="AND68817.1"/>
    <property type="molecule type" value="Genomic_DNA"/>
</dbReference>
<dbReference type="GO" id="GO:0008664">
    <property type="term" value="F:RNA 2',3'-cyclic 3'-phosphodiesterase activity"/>
    <property type="evidence" value="ECO:0007669"/>
    <property type="project" value="UniProtKB-EC"/>
</dbReference>
<dbReference type="KEGG" id="dtx:ATSB10_13630"/>
<proteinExistence type="inferred from homology"/>
<dbReference type="Gene3D" id="3.90.1140.10">
    <property type="entry name" value="Cyclic phosphodiesterase"/>
    <property type="match status" value="1"/>
</dbReference>
<feature type="active site" description="Proton acceptor" evidence="2">
    <location>
        <position position="148"/>
    </location>
</feature>
<dbReference type="InterPro" id="IPR009097">
    <property type="entry name" value="Cyclic_Pdiesterase"/>
</dbReference>
<feature type="short sequence motif" description="HXTX 1" evidence="2">
    <location>
        <begin position="59"/>
        <end position="62"/>
    </location>
</feature>
<dbReference type="InterPro" id="IPR014051">
    <property type="entry name" value="Phosphoesterase_HXTX"/>
</dbReference>
<keyword evidence="5" id="KW-1185">Reference proteome</keyword>
<dbReference type="HAMAP" id="MF_01940">
    <property type="entry name" value="RNA_CPDase"/>
    <property type="match status" value="1"/>
</dbReference>
<keyword evidence="1 2" id="KW-0378">Hydrolase</keyword>
<dbReference type="Pfam" id="PF02834">
    <property type="entry name" value="LigT_PEase"/>
    <property type="match status" value="1"/>
</dbReference>
<dbReference type="PANTHER" id="PTHR35561">
    <property type="entry name" value="RNA 2',3'-CYCLIC PHOSPHODIESTERASE"/>
    <property type="match status" value="1"/>
</dbReference>
<sequence length="197" mass="21682">MPSPQDSLFDPVQAPMPRHRLFFALVPSEAARARLAEVAASLRAQRALTGRWVQPARYHLTLAFLGDHVTLGDALLASARAAGQAAAAQASPFVWMADRIDSFRGRQPPCVLRGGSDVRALLELWSGLRRELVRRALDGHMVRSFVPHVTLAYAERALPAPVMLEGGVEWPVDALELLHGEVGHRDYRTLGRWRLGG</sequence>
<dbReference type="PATRIC" id="fig|445710.3.peg.1359"/>
<evidence type="ECO:0000256" key="1">
    <source>
        <dbReference type="ARBA" id="ARBA00022801"/>
    </source>
</evidence>
<dbReference type="AlphaFoldDB" id="A0A160N0G3"/>
<dbReference type="Proteomes" id="UP000077255">
    <property type="component" value="Chromosome"/>
</dbReference>
<gene>
    <name evidence="4" type="ORF">ATSB10_13630</name>
</gene>
<comment type="catalytic activity">
    <reaction evidence="2">
        <text>a 3'-end 2',3'-cyclophospho-ribonucleotide-RNA + H2O = a 3'-end 2'-phospho-ribonucleotide-RNA + H(+)</text>
        <dbReference type="Rhea" id="RHEA:11828"/>
        <dbReference type="Rhea" id="RHEA-COMP:10464"/>
        <dbReference type="Rhea" id="RHEA-COMP:17353"/>
        <dbReference type="ChEBI" id="CHEBI:15377"/>
        <dbReference type="ChEBI" id="CHEBI:15378"/>
        <dbReference type="ChEBI" id="CHEBI:83064"/>
        <dbReference type="ChEBI" id="CHEBI:173113"/>
        <dbReference type="EC" id="3.1.4.58"/>
    </reaction>
</comment>
<comment type="function">
    <text evidence="2">Hydrolyzes RNA 2',3'-cyclic phosphodiester to an RNA 2'-phosphomonoester.</text>
</comment>
<organism evidence="4 5">
    <name type="scientific">Dyella thiooxydans</name>
    <dbReference type="NCBI Taxonomy" id="445710"/>
    <lineage>
        <taxon>Bacteria</taxon>
        <taxon>Pseudomonadati</taxon>
        <taxon>Pseudomonadota</taxon>
        <taxon>Gammaproteobacteria</taxon>
        <taxon>Lysobacterales</taxon>
        <taxon>Rhodanobacteraceae</taxon>
        <taxon>Dyella</taxon>
    </lineage>
</organism>
<name>A0A160N0G3_9GAMM</name>
<evidence type="ECO:0000313" key="4">
    <source>
        <dbReference type="EMBL" id="AND68817.1"/>
    </source>
</evidence>
<dbReference type="EC" id="3.1.4.58" evidence="2"/>
<dbReference type="SUPFAM" id="SSF55144">
    <property type="entry name" value="LigT-like"/>
    <property type="match status" value="1"/>
</dbReference>
<evidence type="ECO:0000259" key="3">
    <source>
        <dbReference type="Pfam" id="PF02834"/>
    </source>
</evidence>